<dbReference type="FunFam" id="3.30.160.60:FF:000322">
    <property type="entry name" value="GDNF-inducible zinc finger protein 1"/>
    <property type="match status" value="1"/>
</dbReference>
<keyword evidence="10" id="KW-0805">Transcription regulation</keyword>
<dbReference type="AlphaFoldDB" id="A0A8J2HAZ2"/>
<evidence type="ECO:0000313" key="17">
    <source>
        <dbReference type="EMBL" id="CAG5087318.1"/>
    </source>
</evidence>
<dbReference type="FunFam" id="3.30.160.60:FF:000100">
    <property type="entry name" value="Zinc finger 45-like"/>
    <property type="match status" value="1"/>
</dbReference>
<name>A0A8J2HAZ2_COTCN</name>
<dbReference type="FunFam" id="3.30.160.60:FF:000506">
    <property type="entry name" value="Zinc finger protein 23"/>
    <property type="match status" value="1"/>
</dbReference>
<keyword evidence="18" id="KW-1185">Reference proteome</keyword>
<keyword evidence="7 14" id="KW-0863">Zinc-finger</keyword>
<dbReference type="PANTHER" id="PTHR24384:SF218">
    <property type="entry name" value="ZINC FINGER PROTEIN 502"/>
    <property type="match status" value="1"/>
</dbReference>
<evidence type="ECO:0000313" key="18">
    <source>
        <dbReference type="Proteomes" id="UP000786811"/>
    </source>
</evidence>
<evidence type="ECO:0000256" key="4">
    <source>
        <dbReference type="ARBA" id="ARBA00022499"/>
    </source>
</evidence>
<dbReference type="GO" id="GO:0000981">
    <property type="term" value="F:DNA-binding transcription factor activity, RNA polymerase II-specific"/>
    <property type="evidence" value="ECO:0007669"/>
    <property type="project" value="TreeGrafter"/>
</dbReference>
<dbReference type="GO" id="GO:0000978">
    <property type="term" value="F:RNA polymerase II cis-regulatory region sequence-specific DNA binding"/>
    <property type="evidence" value="ECO:0007669"/>
    <property type="project" value="TreeGrafter"/>
</dbReference>
<evidence type="ECO:0000256" key="1">
    <source>
        <dbReference type="ARBA" id="ARBA00003767"/>
    </source>
</evidence>
<evidence type="ECO:0000256" key="12">
    <source>
        <dbReference type="ARBA" id="ARBA00023163"/>
    </source>
</evidence>
<evidence type="ECO:0000256" key="8">
    <source>
        <dbReference type="ARBA" id="ARBA00022833"/>
    </source>
</evidence>
<dbReference type="GO" id="GO:0005634">
    <property type="term" value="C:nucleus"/>
    <property type="evidence" value="ECO:0007669"/>
    <property type="project" value="UniProtKB-SubCell"/>
</dbReference>
<keyword evidence="9" id="KW-0832">Ubl conjugation</keyword>
<dbReference type="InterPro" id="IPR013087">
    <property type="entry name" value="Znf_C2H2_type"/>
</dbReference>
<dbReference type="InterPro" id="IPR036236">
    <property type="entry name" value="Znf_C2H2_sf"/>
</dbReference>
<evidence type="ECO:0000259" key="16">
    <source>
        <dbReference type="PROSITE" id="PS50157"/>
    </source>
</evidence>
<evidence type="ECO:0000256" key="15">
    <source>
        <dbReference type="SAM" id="MobiDB-lite"/>
    </source>
</evidence>
<evidence type="ECO:0000256" key="7">
    <source>
        <dbReference type="ARBA" id="ARBA00022771"/>
    </source>
</evidence>
<feature type="domain" description="C2H2-type" evidence="16">
    <location>
        <begin position="403"/>
        <end position="430"/>
    </location>
</feature>
<feature type="domain" description="C2H2-type" evidence="16">
    <location>
        <begin position="573"/>
        <end position="600"/>
    </location>
</feature>
<dbReference type="OrthoDB" id="8117402at2759"/>
<evidence type="ECO:0000256" key="14">
    <source>
        <dbReference type="PROSITE-ProRule" id="PRU00042"/>
    </source>
</evidence>
<dbReference type="InterPro" id="IPR050752">
    <property type="entry name" value="C2H2-ZF_domain"/>
</dbReference>
<evidence type="ECO:0000256" key="5">
    <source>
        <dbReference type="ARBA" id="ARBA00022723"/>
    </source>
</evidence>
<evidence type="ECO:0000256" key="9">
    <source>
        <dbReference type="ARBA" id="ARBA00022843"/>
    </source>
</evidence>
<feature type="compositionally biased region" description="Polar residues" evidence="15">
    <location>
        <begin position="99"/>
        <end position="108"/>
    </location>
</feature>
<keyword evidence="11" id="KW-0238">DNA-binding</keyword>
<comment type="caution">
    <text evidence="17">The sequence shown here is derived from an EMBL/GenBank/DDBJ whole genome shotgun (WGS) entry which is preliminary data.</text>
</comment>
<comment type="similarity">
    <text evidence="3">Belongs to the krueppel C2H2-type zinc-finger protein family.</text>
</comment>
<evidence type="ECO:0000256" key="13">
    <source>
        <dbReference type="ARBA" id="ARBA00023242"/>
    </source>
</evidence>
<evidence type="ECO:0000256" key="10">
    <source>
        <dbReference type="ARBA" id="ARBA00023015"/>
    </source>
</evidence>
<feature type="domain" description="C2H2-type" evidence="16">
    <location>
        <begin position="659"/>
        <end position="682"/>
    </location>
</feature>
<dbReference type="PROSITE" id="PS50157">
    <property type="entry name" value="ZINC_FINGER_C2H2_2"/>
    <property type="match status" value="10"/>
</dbReference>
<evidence type="ECO:0000256" key="3">
    <source>
        <dbReference type="ARBA" id="ARBA00006991"/>
    </source>
</evidence>
<gene>
    <name evidence="17" type="ORF">HICCMSTLAB_LOCUS4483</name>
</gene>
<keyword evidence="12" id="KW-0804">Transcription</keyword>
<dbReference type="SMART" id="SM00355">
    <property type="entry name" value="ZnF_C2H2"/>
    <property type="match status" value="10"/>
</dbReference>
<keyword evidence="4" id="KW-1017">Isopeptide bond</keyword>
<dbReference type="FunFam" id="3.30.160.60:FF:000446">
    <property type="entry name" value="Zinc finger protein"/>
    <property type="match status" value="1"/>
</dbReference>
<evidence type="ECO:0000256" key="6">
    <source>
        <dbReference type="ARBA" id="ARBA00022737"/>
    </source>
</evidence>
<dbReference type="FunFam" id="3.30.160.60:FF:002274">
    <property type="entry name" value="Zinc finger protein 432"/>
    <property type="match status" value="1"/>
</dbReference>
<feature type="compositionally biased region" description="Basic and acidic residues" evidence="15">
    <location>
        <begin position="1"/>
        <end position="26"/>
    </location>
</feature>
<feature type="domain" description="C2H2-type" evidence="16">
    <location>
        <begin position="514"/>
        <end position="541"/>
    </location>
</feature>
<feature type="region of interest" description="Disordered" evidence="15">
    <location>
        <begin position="96"/>
        <end position="115"/>
    </location>
</feature>
<dbReference type="SUPFAM" id="SSF57667">
    <property type="entry name" value="beta-beta-alpha zinc fingers"/>
    <property type="match status" value="6"/>
</dbReference>
<dbReference type="Proteomes" id="UP000786811">
    <property type="component" value="Unassembled WGS sequence"/>
</dbReference>
<keyword evidence="5" id="KW-0479">Metal-binding</keyword>
<feature type="domain" description="C2H2-type" evidence="16">
    <location>
        <begin position="347"/>
        <end position="374"/>
    </location>
</feature>
<reference evidence="17" key="1">
    <citation type="submission" date="2021-04" db="EMBL/GenBank/DDBJ databases">
        <authorList>
            <person name="Chebbi M.A.C M."/>
        </authorList>
    </citation>
    <scope>NUCLEOTIDE SEQUENCE</scope>
</reference>
<evidence type="ECO:0000256" key="2">
    <source>
        <dbReference type="ARBA" id="ARBA00004123"/>
    </source>
</evidence>
<feature type="domain" description="C2H2-type" evidence="16">
    <location>
        <begin position="459"/>
        <end position="486"/>
    </location>
</feature>
<sequence>MSLVDKRAERKRDEERGKRERAEKGRGVTINNEWQERRSSGRGRVSANKRDKETRLEVNTTEILECDGYIYLEPLKIFPADQFVVVERVGADDALTDSEVPTNSTVASESDPDHATLANMCTTPGNTGNGFGYAWSLNAPGTESRDNAQGELTANISYAFNNNQDQSTSQKIQVDIKPAKVINSTARRPVFTMNENCQQTPTTHGHTGAHNQTHVTHARVKKHSDVFTLTCDKGGCNCDAAHTTPAPTIFPNALVFTTGDKHAMSKHFMTPIGPLQLTAEECNEILMKRAAAASTQATTNNVSTSQADTATHFGHVLTHVNATQIETKVKTQQDMGSQVRVPKERPYSCSECGKSFLLKHHLTTHARVHTGERPHICVHCGKSFAHKHCLHTHLLLHSAERPYQCRECKKSFTLKHHLVTHTRVHTRERPFVCPECGRAFPLKRHLVTHSKFHSGERPYVCSECGESFSQKDHLTMHSRFHGSLHPFVCPDCGATFQRKFELVNHGRLHGRVPHSCTVCGKEFLQKRTLLAHMRLHTGETPFACTVCGEAFARKVDLVAHSKMHNAITDEKTLTCRECGLDFSNREALTLHLRLHTGDRTLVTDLCGLAAAFQQTPGHFLTQNTTGAHQINGPISTPGVSHMQCATQTSPPAGPKPKPHLCPDCGRGFAQKHGLSQHQRRHTDGSCHIRSHILKYKKVLG</sequence>
<feature type="domain" description="C2H2-type" evidence="16">
    <location>
        <begin position="431"/>
        <end position="458"/>
    </location>
</feature>
<organism evidence="17 18">
    <name type="scientific">Cotesia congregata</name>
    <name type="common">Parasitoid wasp</name>
    <name type="synonym">Apanteles congregatus</name>
    <dbReference type="NCBI Taxonomy" id="51543"/>
    <lineage>
        <taxon>Eukaryota</taxon>
        <taxon>Metazoa</taxon>
        <taxon>Ecdysozoa</taxon>
        <taxon>Arthropoda</taxon>
        <taxon>Hexapoda</taxon>
        <taxon>Insecta</taxon>
        <taxon>Pterygota</taxon>
        <taxon>Neoptera</taxon>
        <taxon>Endopterygota</taxon>
        <taxon>Hymenoptera</taxon>
        <taxon>Apocrita</taxon>
        <taxon>Ichneumonoidea</taxon>
        <taxon>Braconidae</taxon>
        <taxon>Microgastrinae</taxon>
        <taxon>Cotesia</taxon>
    </lineage>
</organism>
<dbReference type="FunFam" id="3.30.160.60:FF:000340">
    <property type="entry name" value="zinc finger protein 473 isoform X1"/>
    <property type="match status" value="1"/>
</dbReference>
<accession>A0A8J2HAZ2</accession>
<keyword evidence="8" id="KW-0862">Zinc</keyword>
<keyword evidence="6" id="KW-0677">Repeat</keyword>
<feature type="region of interest" description="Disordered" evidence="15">
    <location>
        <begin position="1"/>
        <end position="52"/>
    </location>
</feature>
<dbReference type="PROSITE" id="PS00028">
    <property type="entry name" value="ZINC_FINGER_C2H2_1"/>
    <property type="match status" value="10"/>
</dbReference>
<dbReference type="FunFam" id="3.30.160.60:FF:000247">
    <property type="entry name" value="Zinc finger protein 236"/>
    <property type="match status" value="1"/>
</dbReference>
<feature type="domain" description="C2H2-type" evidence="16">
    <location>
        <begin position="375"/>
        <end position="402"/>
    </location>
</feature>
<dbReference type="Gene3D" id="3.30.160.60">
    <property type="entry name" value="Classic Zinc Finger"/>
    <property type="match status" value="10"/>
</dbReference>
<evidence type="ECO:0000256" key="11">
    <source>
        <dbReference type="ARBA" id="ARBA00023125"/>
    </source>
</evidence>
<protein>
    <submittedName>
        <fullName evidence="17">Similar to ZNF300: Zinc finger protein 300 (Homo sapiens)</fullName>
    </submittedName>
</protein>
<comment type="function">
    <text evidence="1">May be involved in transcriptional regulation.</text>
</comment>
<proteinExistence type="inferred from homology"/>
<comment type="subcellular location">
    <subcellularLocation>
        <location evidence="2">Nucleus</location>
    </subcellularLocation>
</comment>
<dbReference type="EMBL" id="CAJNRD030001119">
    <property type="protein sequence ID" value="CAG5087318.1"/>
    <property type="molecule type" value="Genomic_DNA"/>
</dbReference>
<dbReference type="Pfam" id="PF00096">
    <property type="entry name" value="zf-C2H2"/>
    <property type="match status" value="9"/>
</dbReference>
<dbReference type="FunFam" id="3.30.160.60:FF:000217">
    <property type="entry name" value="Combgap, isoform F"/>
    <property type="match status" value="1"/>
</dbReference>
<keyword evidence="13" id="KW-0539">Nucleus</keyword>
<dbReference type="GO" id="GO:0008270">
    <property type="term" value="F:zinc ion binding"/>
    <property type="evidence" value="ECO:0007669"/>
    <property type="project" value="UniProtKB-KW"/>
</dbReference>
<feature type="domain" description="C2H2-type" evidence="16">
    <location>
        <begin position="487"/>
        <end position="509"/>
    </location>
</feature>
<feature type="domain" description="C2H2-type" evidence="16">
    <location>
        <begin position="542"/>
        <end position="569"/>
    </location>
</feature>
<dbReference type="PANTHER" id="PTHR24384">
    <property type="entry name" value="FINGER PUTATIVE TRANSCRIPTION FACTOR FAMILY-RELATED"/>
    <property type="match status" value="1"/>
</dbReference>